<dbReference type="Gene3D" id="2.30.29.30">
    <property type="entry name" value="Pleckstrin-homology domain (PH domain)/Phosphotyrosine-binding domain (PTB)"/>
    <property type="match status" value="1"/>
</dbReference>
<evidence type="ECO:0000256" key="3">
    <source>
        <dbReference type="PROSITE-ProRule" id="PRU00023"/>
    </source>
</evidence>
<dbReference type="AlphaFoldDB" id="A0A1V9YXJ2"/>
<dbReference type="SUPFAM" id="SSF57850">
    <property type="entry name" value="RING/U-box"/>
    <property type="match status" value="1"/>
</dbReference>
<protein>
    <recommendedName>
        <fullName evidence="5">RING-type domain-containing protein</fullName>
    </recommendedName>
</protein>
<dbReference type="InterPro" id="IPR013083">
    <property type="entry name" value="Znf_RING/FYVE/PHD"/>
</dbReference>
<proteinExistence type="predicted"/>
<dbReference type="PANTHER" id="PTHR24171">
    <property type="entry name" value="ANKYRIN REPEAT DOMAIN-CONTAINING PROTEIN 39-RELATED"/>
    <property type="match status" value="1"/>
</dbReference>
<dbReference type="SUPFAM" id="SSF50729">
    <property type="entry name" value="PH domain-like"/>
    <property type="match status" value="1"/>
</dbReference>
<dbReference type="GO" id="GO:0004842">
    <property type="term" value="F:ubiquitin-protein transferase activity"/>
    <property type="evidence" value="ECO:0007669"/>
    <property type="project" value="TreeGrafter"/>
</dbReference>
<dbReference type="SMART" id="SM00184">
    <property type="entry name" value="RING"/>
    <property type="match status" value="1"/>
</dbReference>
<dbReference type="EMBL" id="JNBR01000625">
    <property type="protein sequence ID" value="OQR90455.1"/>
    <property type="molecule type" value="Genomic_DNA"/>
</dbReference>
<accession>A0A1V9YXJ2</accession>
<dbReference type="Pfam" id="PF13920">
    <property type="entry name" value="zf-C3HC4_3"/>
    <property type="match status" value="1"/>
</dbReference>
<keyword evidence="7" id="KW-1185">Reference proteome</keyword>
<organism evidence="6 7">
    <name type="scientific">Achlya hypogyna</name>
    <name type="common">Oomycete</name>
    <name type="synonym">Protoachlya hypogyna</name>
    <dbReference type="NCBI Taxonomy" id="1202772"/>
    <lineage>
        <taxon>Eukaryota</taxon>
        <taxon>Sar</taxon>
        <taxon>Stramenopiles</taxon>
        <taxon>Oomycota</taxon>
        <taxon>Saprolegniomycetes</taxon>
        <taxon>Saprolegniales</taxon>
        <taxon>Achlyaceae</taxon>
        <taxon>Achlya</taxon>
    </lineage>
</organism>
<dbReference type="CDD" id="cd23129">
    <property type="entry name" value="RING-HC_XBAT35-like"/>
    <property type="match status" value="1"/>
</dbReference>
<evidence type="ECO:0000259" key="5">
    <source>
        <dbReference type="PROSITE" id="PS50089"/>
    </source>
</evidence>
<dbReference type="Proteomes" id="UP000243579">
    <property type="component" value="Unassembled WGS sequence"/>
</dbReference>
<evidence type="ECO:0000256" key="1">
    <source>
        <dbReference type="ARBA" id="ARBA00022737"/>
    </source>
</evidence>
<dbReference type="SMART" id="SM00248">
    <property type="entry name" value="ANK"/>
    <property type="match status" value="2"/>
</dbReference>
<keyword evidence="4" id="KW-0862">Zinc</keyword>
<dbReference type="InterPro" id="IPR036770">
    <property type="entry name" value="Ankyrin_rpt-contain_sf"/>
</dbReference>
<feature type="repeat" description="ANK" evidence="3">
    <location>
        <begin position="52"/>
        <end position="84"/>
    </location>
</feature>
<comment type="caution">
    <text evidence="6">The sequence shown here is derived from an EMBL/GenBank/DDBJ whole genome shotgun (WGS) entry which is preliminary data.</text>
</comment>
<dbReference type="PROSITE" id="PS50089">
    <property type="entry name" value="ZF_RING_2"/>
    <property type="match status" value="1"/>
</dbReference>
<keyword evidence="4" id="KW-0479">Metal-binding</keyword>
<keyword evidence="2 3" id="KW-0040">ANK repeat</keyword>
<evidence type="ECO:0000313" key="6">
    <source>
        <dbReference type="EMBL" id="OQR90455.1"/>
    </source>
</evidence>
<dbReference type="PROSITE" id="PS50088">
    <property type="entry name" value="ANK_REPEAT"/>
    <property type="match status" value="2"/>
</dbReference>
<dbReference type="STRING" id="1202772.A0A1V9YXJ2"/>
<dbReference type="Gene3D" id="1.25.40.20">
    <property type="entry name" value="Ankyrin repeat-containing domain"/>
    <property type="match status" value="1"/>
</dbReference>
<dbReference type="PROSITE" id="PS50297">
    <property type="entry name" value="ANK_REP_REGION"/>
    <property type="match status" value="2"/>
</dbReference>
<dbReference type="InterPro" id="IPR001841">
    <property type="entry name" value="Znf_RING"/>
</dbReference>
<dbReference type="InterPro" id="IPR002110">
    <property type="entry name" value="Ankyrin_rpt"/>
</dbReference>
<reference evidence="6 7" key="1">
    <citation type="journal article" date="2014" name="Genome Biol. Evol.">
        <title>The secreted proteins of Achlya hypogyna and Thraustotheca clavata identify the ancestral oomycete secretome and reveal gene acquisitions by horizontal gene transfer.</title>
        <authorList>
            <person name="Misner I."/>
            <person name="Blouin N."/>
            <person name="Leonard G."/>
            <person name="Richards T.A."/>
            <person name="Lane C.E."/>
        </authorList>
    </citation>
    <scope>NUCLEOTIDE SEQUENCE [LARGE SCALE GENOMIC DNA]</scope>
    <source>
        <strain evidence="6 7">ATCC 48635</strain>
    </source>
</reference>
<keyword evidence="4" id="KW-0863">Zinc-finger</keyword>
<dbReference type="SUPFAM" id="SSF48403">
    <property type="entry name" value="Ankyrin repeat"/>
    <property type="match status" value="1"/>
</dbReference>
<dbReference type="PANTHER" id="PTHR24171:SF8">
    <property type="entry name" value="BRCA1-ASSOCIATED RING DOMAIN PROTEIN 1"/>
    <property type="match status" value="1"/>
</dbReference>
<sequence>MGASESRPMTAPPHASGSMLWKAAKAGDLHKVRAILLHADAARFIEYVDANHGTTPLMMAALAGKAKIVMLLLDKGANANARTPLGGNSALHLAATKNKVAVVEALLRRCDAHALNRDGLAPLDLARLGHHREATRAFERQLVTAKGSLYVKKGHSVFTTWKKQWCMLFATGGAGGDAELALYPHPDAVMPSKVLFLTATERAVSPSNGTSRHNRKHTFHFTPNVTLQRYERDTFTRSEEVRRSRHLPHYSAAGVRFATETEEGRTQWIELLGPLAFTPTTQADQPTLEPSPLHGDVRPALAADLSPSAPPLDEEDTRRFDSNNDCVVCMDMPRAAVCVPCGHLAGCFACLTSLQAKGCPICRAPIATVVRVFTC</sequence>
<feature type="domain" description="RING-type" evidence="5">
    <location>
        <begin position="326"/>
        <end position="363"/>
    </location>
</feature>
<dbReference type="GO" id="GO:0085020">
    <property type="term" value="P:protein K6-linked ubiquitination"/>
    <property type="evidence" value="ECO:0007669"/>
    <property type="project" value="TreeGrafter"/>
</dbReference>
<dbReference type="GO" id="GO:0008270">
    <property type="term" value="F:zinc ion binding"/>
    <property type="evidence" value="ECO:0007669"/>
    <property type="project" value="UniProtKB-KW"/>
</dbReference>
<evidence type="ECO:0000256" key="4">
    <source>
        <dbReference type="PROSITE-ProRule" id="PRU00175"/>
    </source>
</evidence>
<dbReference type="Pfam" id="PF13857">
    <property type="entry name" value="Ank_5"/>
    <property type="match status" value="1"/>
</dbReference>
<dbReference type="OrthoDB" id="74448at2759"/>
<evidence type="ECO:0000313" key="7">
    <source>
        <dbReference type="Proteomes" id="UP000243579"/>
    </source>
</evidence>
<name>A0A1V9YXJ2_ACHHY</name>
<evidence type="ECO:0000256" key="2">
    <source>
        <dbReference type="ARBA" id="ARBA00023043"/>
    </source>
</evidence>
<keyword evidence="1" id="KW-0677">Repeat</keyword>
<dbReference type="InterPro" id="IPR011993">
    <property type="entry name" value="PH-like_dom_sf"/>
</dbReference>
<dbReference type="Pfam" id="PF12796">
    <property type="entry name" value="Ank_2"/>
    <property type="match status" value="1"/>
</dbReference>
<dbReference type="Gene3D" id="3.30.40.10">
    <property type="entry name" value="Zinc/RING finger domain, C3HC4 (zinc finger)"/>
    <property type="match status" value="1"/>
</dbReference>
<gene>
    <name evidence="6" type="ORF">ACHHYP_05502</name>
</gene>
<feature type="repeat" description="ANK" evidence="3">
    <location>
        <begin position="86"/>
        <end position="109"/>
    </location>
</feature>